<protein>
    <submittedName>
        <fullName evidence="1">Uncharacterized protein</fullName>
    </submittedName>
</protein>
<reference evidence="1" key="1">
    <citation type="journal article" date="2020" name="Nature">
        <title>Giant virus diversity and host interactions through global metagenomics.</title>
        <authorList>
            <person name="Schulz F."/>
            <person name="Roux S."/>
            <person name="Paez-Espino D."/>
            <person name="Jungbluth S."/>
            <person name="Walsh D.A."/>
            <person name="Denef V.J."/>
            <person name="McMahon K.D."/>
            <person name="Konstantinidis K.T."/>
            <person name="Eloe-Fadrosh E.A."/>
            <person name="Kyrpides N.C."/>
            <person name="Woyke T."/>
        </authorList>
    </citation>
    <scope>NUCLEOTIDE SEQUENCE</scope>
    <source>
        <strain evidence="1">GVMAG-M-3300020192-26</strain>
    </source>
</reference>
<organism evidence="1">
    <name type="scientific">viral metagenome</name>
    <dbReference type="NCBI Taxonomy" id="1070528"/>
    <lineage>
        <taxon>unclassified sequences</taxon>
        <taxon>metagenomes</taxon>
        <taxon>organismal metagenomes</taxon>
    </lineage>
</organism>
<accession>A0A6C0CCH3</accession>
<evidence type="ECO:0000313" key="1">
    <source>
        <dbReference type="EMBL" id="QHT01379.1"/>
    </source>
</evidence>
<proteinExistence type="predicted"/>
<dbReference type="AlphaFoldDB" id="A0A6C0CCH3"/>
<sequence length="505" mass="58795">MKDPVKQIHFVDIKFLPIYGIKSITDYQSKVSLDMIRKDITIIKNLNNLLSEIKQLFVVKDFNLHKTNDKIESVTQAFAILKKVLTICAIPFKIINEKKVNFVRLISDNFVLSNYISKKMSDIGEFCDFDIVAAKSVLKEDKIDLDIKKRQIYLKDFEDNILKTIEKKVSIPIHLINNMTVSINDSMPDMKGFSIRFISPTDKNLKLFNRSCCKLSINDIVVEEIILNPSECNKISFLRETIIPSSIVKYSQINVCFLFSTQQWKQIMDSDVILQICYNELVLKKKFQQRLRAPYASICLEYVDKMIEISNGEIKYKLFDNNKNTKMFYVLVEKKVVIDSKKYCRINEQTNENMLTMMMALVENDADFVLCKFAKVQPNILFFTETDTHYILTIRMIRNVDAMSNVQFFIPNFCPKNCKVLCQQEDRKIEFGIKTVEDCTISCIDCIHHRYVKIIPGGVYFILEIDKSNVIANVCRDIKISYDALLINDRKERLDQNDIILSNDV</sequence>
<name>A0A6C0CCH3_9ZZZZ</name>
<dbReference type="EMBL" id="MN739370">
    <property type="protein sequence ID" value="QHT01379.1"/>
    <property type="molecule type" value="Genomic_DNA"/>
</dbReference>